<reference evidence="2" key="1">
    <citation type="journal article" date="2024" name="BMC Genomics">
        <title>Functional annotation of a divergent genome using sequence and structure-based similarity.</title>
        <authorList>
            <person name="Svedberg D."/>
            <person name="Winiger R.R."/>
            <person name="Berg A."/>
            <person name="Sharma H."/>
            <person name="Tellgren-Roth C."/>
            <person name="Debrunner-Vossbrinck B.A."/>
            <person name="Vossbrinck C.R."/>
            <person name="Barandun J."/>
        </authorList>
    </citation>
    <scope>NUCLEOTIDE SEQUENCE</scope>
    <source>
        <strain evidence="2">Illinois isolate</strain>
    </source>
</reference>
<feature type="compositionally biased region" description="Basic and acidic residues" evidence="1">
    <location>
        <begin position="650"/>
        <end position="669"/>
    </location>
</feature>
<dbReference type="Proteomes" id="UP001334084">
    <property type="component" value="Chromosome 3"/>
</dbReference>
<dbReference type="EMBL" id="CP142728">
    <property type="protein sequence ID" value="WUR02924.1"/>
    <property type="molecule type" value="Genomic_DNA"/>
</dbReference>
<dbReference type="GeneID" id="90540739"/>
<feature type="region of interest" description="Disordered" evidence="1">
    <location>
        <begin position="281"/>
        <end position="303"/>
    </location>
</feature>
<feature type="compositionally biased region" description="Basic and acidic residues" evidence="1">
    <location>
        <begin position="612"/>
        <end position="628"/>
    </location>
</feature>
<dbReference type="AlphaFoldDB" id="A0AAX4JAA0"/>
<keyword evidence="3" id="KW-1185">Reference proteome</keyword>
<feature type="compositionally biased region" description="Acidic residues" evidence="1">
    <location>
        <begin position="601"/>
        <end position="611"/>
    </location>
</feature>
<evidence type="ECO:0000313" key="2">
    <source>
        <dbReference type="EMBL" id="WUR02924.1"/>
    </source>
</evidence>
<feature type="region of interest" description="Disordered" evidence="1">
    <location>
        <begin position="517"/>
        <end position="678"/>
    </location>
</feature>
<dbReference type="KEGG" id="vnx:VNE69_03143"/>
<organism evidence="2 3">
    <name type="scientific">Vairimorpha necatrix</name>
    <dbReference type="NCBI Taxonomy" id="6039"/>
    <lineage>
        <taxon>Eukaryota</taxon>
        <taxon>Fungi</taxon>
        <taxon>Fungi incertae sedis</taxon>
        <taxon>Microsporidia</taxon>
        <taxon>Nosematidae</taxon>
        <taxon>Vairimorpha</taxon>
    </lineage>
</organism>
<feature type="compositionally biased region" description="Polar residues" evidence="1">
    <location>
        <begin position="1040"/>
        <end position="1053"/>
    </location>
</feature>
<proteinExistence type="predicted"/>
<accession>A0AAX4JAA0</accession>
<dbReference type="RefSeq" id="XP_065329069.1">
    <property type="nucleotide sequence ID" value="XM_065472997.1"/>
</dbReference>
<sequence>MSFFSKFKEILNYVLGNKFTKEEANTHADLTHKFLRQAPLDEVDLDHIKGYLVNISEKEATKSIKRKMDTLIRHKRLQNQPAFKIKNEKEYKKFIKREYLKINEIDSKSAKRIKNVIKKKAPFKPKYTDDIQYVVLPSWLDMSNPEHVLIAKNTPLSDLISFQKYKVKLGDVPKEEEKKWFSEKNVKRLNKYYDKHPKEGPACSFVREKRKGTEEAKNTPCEKCIEKEINEKVKKIEAKMTEDYYKELEEKYKKKLNLTDEQYEALYNPTKIEVKLTKDKKKRLNEEEENQDKKKKQKKDLFDINEKSLRKRPRLKNNGFEFPHIVYVKRSDSIYHPRVFLPLNLASAAFRKRHPKIKPDEENVFLSKEEDQAERAYRKLMYRRYEEEVEMVNNMVKNQKYFEDVLPDFTCTLVLNKPTFYNAKIYEKCLELKKRKQDFLHKNNLEESNGEIKTIETKSKTYRELFEEECKKAELLKGIDEKDFPEEYYTDEPIPELEEDGGIVRDSGIVTQFKRPVVADEEEQEEEERRQDRQMEMHQNEMEQDQQMKMQEEDRQIRQNDIRQNDIRQKDVHQKDVHQMDMPMVGEPMSEIFEYNSLKDQDEEYKDIEEDYHEKKMKVEETSSKESLSEEEQTNQSGQTSPVEESLSEEVDKLSIKSSEEWDEQKKESNPTNLTADELLQKYEERIRRNKEEKASPPVKAEGVLQYKNYDQFYNKPEDYFTSQVKPEPPKNPLREKDPHLFMEQTGYKYFDNLKEVNEKTVNMPKPPIKESGPIFENPLHSMRYKSTLTEEDLTNNVNNNVTTNNVNNNVTNSNMTNSNANNPFGFNTNQTYTHNITNNNMTNIQTQGFVSPSSSPPPEINLTPQELEIMSRSCNLTRNKNNPLYSAPISNIQNPSFFSNNTYDNLQNNTYDNNPQNNTYDNNLLNNTYNNPLWPQSAQNLDPLSETSIKNPNKRHIPSAYINGPCYNSGYNLKPEGLPSYSTTRPGETPVFINVPSVSKAPLFNGNIFQNKKGGMFDEILNKPDNKEEEDPYEMYNRQGDNNNDGSNFFTF</sequence>
<feature type="compositionally biased region" description="Basic and acidic residues" evidence="1">
    <location>
        <begin position="550"/>
        <end position="579"/>
    </location>
</feature>
<evidence type="ECO:0000313" key="3">
    <source>
        <dbReference type="Proteomes" id="UP001334084"/>
    </source>
</evidence>
<feature type="compositionally biased region" description="Polar residues" evidence="1">
    <location>
        <begin position="634"/>
        <end position="643"/>
    </location>
</feature>
<protein>
    <submittedName>
        <fullName evidence="2">Uncharacterized protein</fullName>
    </submittedName>
</protein>
<feature type="compositionally biased region" description="Basic and acidic residues" evidence="1">
    <location>
        <begin position="527"/>
        <end position="541"/>
    </location>
</feature>
<name>A0AAX4JAA0_9MICR</name>
<evidence type="ECO:0000256" key="1">
    <source>
        <dbReference type="SAM" id="MobiDB-lite"/>
    </source>
</evidence>
<gene>
    <name evidence="2" type="ORF">VNE69_03143</name>
</gene>
<feature type="region of interest" description="Disordered" evidence="1">
    <location>
        <begin position="1026"/>
        <end position="1053"/>
    </location>
</feature>